<evidence type="ECO:0000313" key="2">
    <source>
        <dbReference type="EMBL" id="KAK4116047.1"/>
    </source>
</evidence>
<gene>
    <name evidence="2" type="ORF">N656DRAFT_794387</name>
</gene>
<protein>
    <recommendedName>
        <fullName evidence="1">CHAT domain-containing protein</fullName>
    </recommendedName>
</protein>
<reference evidence="2" key="2">
    <citation type="submission" date="2023-05" db="EMBL/GenBank/DDBJ databases">
        <authorList>
            <consortium name="Lawrence Berkeley National Laboratory"/>
            <person name="Steindorff A."/>
            <person name="Hensen N."/>
            <person name="Bonometti L."/>
            <person name="Westerberg I."/>
            <person name="Brannstrom I.O."/>
            <person name="Guillou S."/>
            <person name="Cros-Aarteil S."/>
            <person name="Calhoun S."/>
            <person name="Haridas S."/>
            <person name="Kuo A."/>
            <person name="Mondo S."/>
            <person name="Pangilinan J."/>
            <person name="Riley R."/>
            <person name="Labutti K."/>
            <person name="Andreopoulos B."/>
            <person name="Lipzen A."/>
            <person name="Chen C."/>
            <person name="Yanf M."/>
            <person name="Daum C."/>
            <person name="Ng V."/>
            <person name="Clum A."/>
            <person name="Ohm R."/>
            <person name="Martin F."/>
            <person name="Silar P."/>
            <person name="Natvig D."/>
            <person name="Lalanne C."/>
            <person name="Gautier V."/>
            <person name="Ament-Velasquez S.L."/>
            <person name="Kruys A."/>
            <person name="Hutchinson M.I."/>
            <person name="Powell A.J."/>
            <person name="Barry K."/>
            <person name="Miller A.N."/>
            <person name="Grigoriev I.V."/>
            <person name="Debuchy R."/>
            <person name="Gladieux P."/>
            <person name="Thoren M.H."/>
            <person name="Johannesson H."/>
        </authorList>
    </citation>
    <scope>NUCLEOTIDE SEQUENCE</scope>
    <source>
        <strain evidence="2">CBS 508.74</strain>
    </source>
</reference>
<comment type="caution">
    <text evidence="2">The sequence shown here is derived from an EMBL/GenBank/DDBJ whole genome shotgun (WGS) entry which is preliminary data.</text>
</comment>
<dbReference type="InterPro" id="IPR024983">
    <property type="entry name" value="CHAT_dom"/>
</dbReference>
<organism evidence="2 3">
    <name type="scientific">Canariomyces notabilis</name>
    <dbReference type="NCBI Taxonomy" id="2074819"/>
    <lineage>
        <taxon>Eukaryota</taxon>
        <taxon>Fungi</taxon>
        <taxon>Dikarya</taxon>
        <taxon>Ascomycota</taxon>
        <taxon>Pezizomycotina</taxon>
        <taxon>Sordariomycetes</taxon>
        <taxon>Sordariomycetidae</taxon>
        <taxon>Sordariales</taxon>
        <taxon>Chaetomiaceae</taxon>
        <taxon>Canariomyces</taxon>
    </lineage>
</organism>
<name>A0AAN6YW76_9PEZI</name>
<keyword evidence="3" id="KW-1185">Reference proteome</keyword>
<sequence>MDYATLSRLLGGVIFSDEYRGDLGDIESRCIEEETRLMESASAEDRQAATLLKAARFIFVGNLRKAHANLERLLDEGSLDPRFKARCYAYRFYLDCVKRLPLVLRFRPHSGDSAFLLLDSELQLVDRLRTLETSRRDLTEMEYLESLLLGRTLALDTARQVAFSVHPQHPPSIVQDTAPLDPRTLLGDISSLPVILHLPTTRLYLNRMDLELRLARDSHESQSMLAKLLHAYESATDLDRRLVQSTWDASEHSFLLHDDKRAQDLYEESEFLYEAANCPRGQAAVLLRRGCIQYAVAISTSGSRTRTSDSDSRIKAFQEASCCSVRAAELFNGDIVSSLLVRCHQILLAISSRDSGELGDNVMEQERDFVSASRDLGCDAYDTSNSGAAHFMGVLMLRFGRWRFVADKDVRTALACCASARALFAGARESFLELQALLAHASLLHELGKMVRAEMKINEGRGPEGLLASVLGRIANTCDSSDKTNAQRAMRFNTIKGFDLIATRIYQATGNYTMLNGWVHERDRLAPLGTGTAQQEIEDLFHGFASLALGSPNHDPAPPGETNIVNEIVSPLLSQDQLVAEYNRTMNRVYAALDDADVAEWQRLLREYVRQLEHSTTALPRAPRDQIAVYKLIALSLLGDPDEARATLPTALPWQFTRPTDNVSYDVLEGFMVAHAPPHMAPWMRHQQVAAADRAISYCILARDWVRGAEVMSRVVAALPEFNDPHSVALGSNTCQTLTFIALIYEHNEQPLRALKLYLCALSQLERLATAADAEVRRGCHSSIHSGELFAGLTRVCLALERDRGSGCLGLPAINLPQHHGLPGPSWTDQALTFVERGRARALLDFLVTKENLDPRNVTEWAAYAQRTYRDHILTGGIGDGMAYDEVAARLSQRGSRVEIRSDDDVRTALSRLEAEELASSFMFNLAKPAPSAEALFKSIAEDTVVFEISSSRQGLTVLAVTREGIIASYQSDPTDIQLRSLVLNYTKIVRESVGDAEDEEALQHIAETISKEILEPLGHTLRNNEAAVFAPSHTMQLFPCAALLLNGTSLFLHKVVYVIPSLSVLSHLIDRRTRRAAPTTATRSTAAILASSTAAGARMSATELVNDESGEAIPMIGPEAAMVADALDTSPVDLAACSNDELRSILGSSDNVHLATHGTAVFESPWQSYLDTQPPYFRVLDLAALTDCAARLVVFSCCWSGAGSANPGNDIIGFAHATLVSGTQAYIGGLWRTEEMASMLLMVLFYREIALRRQQKQNVRFAEVWRSAQIALYHADKEFVRTLLVEAKNIWSDMLQHGETKHTLEQFKHSEMPRRLFARIQ</sequence>
<dbReference type="EMBL" id="MU853333">
    <property type="protein sequence ID" value="KAK4116047.1"/>
    <property type="molecule type" value="Genomic_DNA"/>
</dbReference>
<dbReference type="Pfam" id="PF12770">
    <property type="entry name" value="CHAT"/>
    <property type="match status" value="1"/>
</dbReference>
<accession>A0AAN6YW76</accession>
<feature type="domain" description="CHAT" evidence="1">
    <location>
        <begin position="1006"/>
        <end position="1278"/>
    </location>
</feature>
<reference evidence="2" key="1">
    <citation type="journal article" date="2023" name="Mol. Phylogenet. Evol.">
        <title>Genome-scale phylogeny and comparative genomics of the fungal order Sordariales.</title>
        <authorList>
            <person name="Hensen N."/>
            <person name="Bonometti L."/>
            <person name="Westerberg I."/>
            <person name="Brannstrom I.O."/>
            <person name="Guillou S."/>
            <person name="Cros-Aarteil S."/>
            <person name="Calhoun S."/>
            <person name="Haridas S."/>
            <person name="Kuo A."/>
            <person name="Mondo S."/>
            <person name="Pangilinan J."/>
            <person name="Riley R."/>
            <person name="LaButti K."/>
            <person name="Andreopoulos B."/>
            <person name="Lipzen A."/>
            <person name="Chen C."/>
            <person name="Yan M."/>
            <person name="Daum C."/>
            <person name="Ng V."/>
            <person name="Clum A."/>
            <person name="Steindorff A."/>
            <person name="Ohm R.A."/>
            <person name="Martin F."/>
            <person name="Silar P."/>
            <person name="Natvig D.O."/>
            <person name="Lalanne C."/>
            <person name="Gautier V."/>
            <person name="Ament-Velasquez S.L."/>
            <person name="Kruys A."/>
            <person name="Hutchinson M.I."/>
            <person name="Powell A.J."/>
            <person name="Barry K."/>
            <person name="Miller A.N."/>
            <person name="Grigoriev I.V."/>
            <person name="Debuchy R."/>
            <person name="Gladieux P."/>
            <person name="Hiltunen Thoren M."/>
            <person name="Johannesson H."/>
        </authorList>
    </citation>
    <scope>NUCLEOTIDE SEQUENCE</scope>
    <source>
        <strain evidence="2">CBS 508.74</strain>
    </source>
</reference>
<proteinExistence type="predicted"/>
<evidence type="ECO:0000259" key="1">
    <source>
        <dbReference type="Pfam" id="PF12770"/>
    </source>
</evidence>
<dbReference type="GeneID" id="89941396"/>
<evidence type="ECO:0000313" key="3">
    <source>
        <dbReference type="Proteomes" id="UP001302812"/>
    </source>
</evidence>
<dbReference type="RefSeq" id="XP_064673617.1">
    <property type="nucleotide sequence ID" value="XM_064817271.1"/>
</dbReference>
<dbReference type="Proteomes" id="UP001302812">
    <property type="component" value="Unassembled WGS sequence"/>
</dbReference>